<dbReference type="InterPro" id="IPR003591">
    <property type="entry name" value="Leu-rich_rpt_typical-subtyp"/>
</dbReference>
<dbReference type="InterPro" id="IPR032675">
    <property type="entry name" value="LRR_dom_sf"/>
</dbReference>
<dbReference type="GO" id="GO:0005737">
    <property type="term" value="C:cytoplasm"/>
    <property type="evidence" value="ECO:0007669"/>
    <property type="project" value="TreeGrafter"/>
</dbReference>
<dbReference type="PANTHER" id="PTHR48051">
    <property type="match status" value="1"/>
</dbReference>
<dbReference type="SUPFAM" id="SSF52058">
    <property type="entry name" value="L domain-like"/>
    <property type="match status" value="1"/>
</dbReference>
<evidence type="ECO:0000259" key="1">
    <source>
        <dbReference type="Pfam" id="PF23598"/>
    </source>
</evidence>
<name>A0A7D9I312_PARCT</name>
<feature type="domain" description="Disease resistance R13L4/SHOC-2-like LRR" evidence="1">
    <location>
        <begin position="55"/>
        <end position="153"/>
    </location>
</feature>
<organism evidence="2 3">
    <name type="scientific">Paramuricea clavata</name>
    <name type="common">Red gorgonian</name>
    <name type="synonym">Violescent sea-whip</name>
    <dbReference type="NCBI Taxonomy" id="317549"/>
    <lineage>
        <taxon>Eukaryota</taxon>
        <taxon>Metazoa</taxon>
        <taxon>Cnidaria</taxon>
        <taxon>Anthozoa</taxon>
        <taxon>Octocorallia</taxon>
        <taxon>Malacalcyonacea</taxon>
        <taxon>Plexauridae</taxon>
        <taxon>Paramuricea</taxon>
    </lineage>
</organism>
<dbReference type="AlphaFoldDB" id="A0A7D9I312"/>
<sequence length="202" mass="23017">MEETNFPLKHPNGTIRKIWIVKFVEERSVLYVGQIMSKAIKKIVEEARDNAYTELDLADREIKSLNSVPILLQLRQLTKLTLSHNRLTAIPSSIVDLYNLEHLNLFNNFIEELPTSITTLSKLKFLNVGVNRLSSLPRGLGSLPCLEILELTYNNLNENSLPANFFLLADSLRALYLGDNDFEKLPADFGKLKNLQVVSYEQ</sequence>
<dbReference type="Pfam" id="PF23598">
    <property type="entry name" value="LRR_14"/>
    <property type="match status" value="1"/>
</dbReference>
<dbReference type="InterPro" id="IPR050216">
    <property type="entry name" value="LRR_domain-containing"/>
</dbReference>
<dbReference type="Proteomes" id="UP001152795">
    <property type="component" value="Unassembled WGS sequence"/>
</dbReference>
<accession>A0A7D9I312</accession>
<reference evidence="2" key="1">
    <citation type="submission" date="2020-04" db="EMBL/GenBank/DDBJ databases">
        <authorList>
            <person name="Alioto T."/>
            <person name="Alioto T."/>
            <person name="Gomez Garrido J."/>
        </authorList>
    </citation>
    <scope>NUCLEOTIDE SEQUENCE</scope>
    <source>
        <strain evidence="2">A484AB</strain>
    </source>
</reference>
<comment type="caution">
    <text evidence="2">The sequence shown here is derived from an EMBL/GenBank/DDBJ whole genome shotgun (WGS) entry which is preliminary data.</text>
</comment>
<dbReference type="SMART" id="SM00369">
    <property type="entry name" value="LRR_TYP"/>
    <property type="match status" value="5"/>
</dbReference>
<gene>
    <name evidence="2" type="ORF">PACLA_8A071204</name>
</gene>
<evidence type="ECO:0000313" key="3">
    <source>
        <dbReference type="Proteomes" id="UP001152795"/>
    </source>
</evidence>
<evidence type="ECO:0000313" key="2">
    <source>
        <dbReference type="EMBL" id="CAB3997961.1"/>
    </source>
</evidence>
<keyword evidence="3" id="KW-1185">Reference proteome</keyword>
<dbReference type="Pfam" id="PF00560">
    <property type="entry name" value="LRR_1"/>
    <property type="match status" value="1"/>
</dbReference>
<proteinExistence type="predicted"/>
<dbReference type="OrthoDB" id="676979at2759"/>
<dbReference type="PROSITE" id="PS51450">
    <property type="entry name" value="LRR"/>
    <property type="match status" value="2"/>
</dbReference>
<dbReference type="PANTHER" id="PTHR48051:SF1">
    <property type="entry name" value="RAS SUPPRESSOR PROTEIN 1"/>
    <property type="match status" value="1"/>
</dbReference>
<dbReference type="InterPro" id="IPR001611">
    <property type="entry name" value="Leu-rich_rpt"/>
</dbReference>
<dbReference type="EMBL" id="CACRXK020003237">
    <property type="protein sequence ID" value="CAB3997961.1"/>
    <property type="molecule type" value="Genomic_DNA"/>
</dbReference>
<protein>
    <submittedName>
        <fullName evidence="2">Ras suppressor 1</fullName>
    </submittedName>
</protein>
<dbReference type="Gene3D" id="3.80.10.10">
    <property type="entry name" value="Ribonuclease Inhibitor"/>
    <property type="match status" value="1"/>
</dbReference>
<dbReference type="InterPro" id="IPR055414">
    <property type="entry name" value="LRR_R13L4/SHOC2-like"/>
</dbReference>